<keyword evidence="5" id="KW-1003">Cell membrane</keyword>
<reference evidence="11 12" key="1">
    <citation type="submission" date="2024-02" db="EMBL/GenBank/DDBJ databases">
        <title>Bacteria isolated from the canopy kelp, Nereocystis luetkeana.</title>
        <authorList>
            <person name="Pfister C.A."/>
            <person name="Younker I.T."/>
            <person name="Light S.H."/>
        </authorList>
    </citation>
    <scope>NUCLEOTIDE SEQUENCE [LARGE SCALE GENOMIC DNA]</scope>
    <source>
        <strain evidence="11 12">TI.1.05</strain>
    </source>
</reference>
<evidence type="ECO:0000256" key="1">
    <source>
        <dbReference type="ARBA" id="ARBA00004651"/>
    </source>
</evidence>
<name>A0ABU9GV20_9GAMM</name>
<evidence type="ECO:0000256" key="9">
    <source>
        <dbReference type="ARBA" id="ARBA00033342"/>
    </source>
</evidence>
<keyword evidence="7" id="KW-0143">Chaperone</keyword>
<dbReference type="RefSeq" id="WP_341599205.1">
    <property type="nucleotide sequence ID" value="NZ_JBAKAZ010000462.1"/>
</dbReference>
<comment type="caution">
    <text evidence="11">The sequence shown here is derived from an EMBL/GenBank/DDBJ whole genome shotgun (WGS) entry which is preliminary data.</text>
</comment>
<dbReference type="EMBL" id="JBAKAZ010000462">
    <property type="protein sequence ID" value="MEL0631095.1"/>
    <property type="molecule type" value="Genomic_DNA"/>
</dbReference>
<evidence type="ECO:0000256" key="3">
    <source>
        <dbReference type="ARBA" id="ARBA00015325"/>
    </source>
</evidence>
<dbReference type="Pfam" id="PF14849">
    <property type="entry name" value="YidC_periplas"/>
    <property type="match status" value="1"/>
</dbReference>
<keyword evidence="4" id="KW-0813">Transport</keyword>
<proteinExistence type="inferred from homology"/>
<keyword evidence="12" id="KW-1185">Reference proteome</keyword>
<keyword evidence="5" id="KW-0472">Membrane</keyword>
<organism evidence="11 12">
    <name type="scientific">Psychromonas aquatilis</name>
    <dbReference type="NCBI Taxonomy" id="2005072"/>
    <lineage>
        <taxon>Bacteria</taxon>
        <taxon>Pseudomonadati</taxon>
        <taxon>Pseudomonadota</taxon>
        <taxon>Gammaproteobacteria</taxon>
        <taxon>Alteromonadales</taxon>
        <taxon>Psychromonadaceae</taxon>
        <taxon>Psychromonas</taxon>
    </lineage>
</organism>
<gene>
    <name evidence="11" type="primary">yidC</name>
    <name evidence="11" type="ORF">V6256_16170</name>
</gene>
<feature type="domain" description="Membrane insertase YidC N-terminal" evidence="10">
    <location>
        <begin position="4"/>
        <end position="69"/>
    </location>
</feature>
<evidence type="ECO:0000256" key="8">
    <source>
        <dbReference type="ARBA" id="ARBA00033245"/>
    </source>
</evidence>
<dbReference type="Proteomes" id="UP001369082">
    <property type="component" value="Unassembled WGS sequence"/>
</dbReference>
<evidence type="ECO:0000256" key="5">
    <source>
        <dbReference type="ARBA" id="ARBA00022475"/>
    </source>
</evidence>
<evidence type="ECO:0000313" key="12">
    <source>
        <dbReference type="Proteomes" id="UP001369082"/>
    </source>
</evidence>
<feature type="non-terminal residue" evidence="11">
    <location>
        <position position="1"/>
    </location>
</feature>
<dbReference type="NCBIfam" id="TIGR03593">
    <property type="entry name" value="yidC_nterm"/>
    <property type="match status" value="1"/>
</dbReference>
<evidence type="ECO:0000259" key="10">
    <source>
        <dbReference type="Pfam" id="PF14849"/>
    </source>
</evidence>
<evidence type="ECO:0000256" key="4">
    <source>
        <dbReference type="ARBA" id="ARBA00022448"/>
    </source>
</evidence>
<evidence type="ECO:0000256" key="6">
    <source>
        <dbReference type="ARBA" id="ARBA00022927"/>
    </source>
</evidence>
<sequence length="69" mass="7993">LATDQNELFSKVYHGKDAAICFKSPIKTISANSTEEYRINLWIGPKLQDEMSQVAENLDLTVDYGWLWW</sequence>
<comment type="similarity">
    <text evidence="2">Belongs to the OXA1/ALB3/YidC family. Type 1 subfamily.</text>
</comment>
<accession>A0ABU9GV20</accession>
<dbReference type="InterPro" id="IPR028053">
    <property type="entry name" value="Membr_insert_YidC_N"/>
</dbReference>
<comment type="subcellular location">
    <subcellularLocation>
        <location evidence="1">Cell membrane</location>
        <topology evidence="1">Multi-pass membrane protein</topology>
    </subcellularLocation>
</comment>
<keyword evidence="6" id="KW-0653">Protein transport</keyword>
<dbReference type="Gene3D" id="2.70.98.90">
    <property type="match status" value="1"/>
</dbReference>
<evidence type="ECO:0000313" key="11">
    <source>
        <dbReference type="EMBL" id="MEL0631095.1"/>
    </source>
</evidence>
<feature type="non-terminal residue" evidence="11">
    <location>
        <position position="69"/>
    </location>
</feature>
<dbReference type="InterPro" id="IPR038221">
    <property type="entry name" value="YidC_periplasmic_sf"/>
</dbReference>
<protein>
    <recommendedName>
        <fullName evidence="3">Membrane protein insertase YidC</fullName>
    </recommendedName>
    <alternativeName>
        <fullName evidence="9">Foldase YidC</fullName>
    </alternativeName>
    <alternativeName>
        <fullName evidence="8">Membrane integrase YidC</fullName>
    </alternativeName>
</protein>
<evidence type="ECO:0000256" key="7">
    <source>
        <dbReference type="ARBA" id="ARBA00023186"/>
    </source>
</evidence>
<evidence type="ECO:0000256" key="2">
    <source>
        <dbReference type="ARBA" id="ARBA00010527"/>
    </source>
</evidence>